<dbReference type="EMBL" id="JAGQDG010000009">
    <property type="protein sequence ID" value="MBQ0937657.1"/>
    <property type="molecule type" value="Genomic_DNA"/>
</dbReference>
<gene>
    <name evidence="1" type="ORF">KAK11_20200</name>
</gene>
<comment type="caution">
    <text evidence="1">The sequence shown here is derived from an EMBL/GenBank/DDBJ whole genome shotgun (WGS) entry which is preliminary data.</text>
</comment>
<dbReference type="RefSeq" id="WP_210811292.1">
    <property type="nucleotide sequence ID" value="NZ_JAGQDG010000009.1"/>
</dbReference>
<dbReference type="Pfam" id="PF11927">
    <property type="entry name" value="HODM_asu-like"/>
    <property type="match status" value="1"/>
</dbReference>
<name>A0ABS5E2Q8_9BURK</name>
<reference evidence="1 2" key="1">
    <citation type="submission" date="2021-04" db="EMBL/GenBank/DDBJ databases">
        <title>The genome sequence of type strain Ideonella paludis KCTC 32238.</title>
        <authorList>
            <person name="Liu Y."/>
        </authorList>
    </citation>
    <scope>NUCLEOTIDE SEQUENCE [LARGE SCALE GENOMIC DNA]</scope>
    <source>
        <strain evidence="1 2">KCTC 32238</strain>
    </source>
</reference>
<evidence type="ECO:0000313" key="2">
    <source>
        <dbReference type="Proteomes" id="UP000672097"/>
    </source>
</evidence>
<evidence type="ECO:0000313" key="1">
    <source>
        <dbReference type="EMBL" id="MBQ0937657.1"/>
    </source>
</evidence>
<keyword evidence="2" id="KW-1185">Reference proteome</keyword>
<protein>
    <submittedName>
        <fullName evidence="1">DUF3445 domain-containing protein</fullName>
    </submittedName>
</protein>
<organism evidence="1 2">
    <name type="scientific">Ideonella paludis</name>
    <dbReference type="NCBI Taxonomy" id="1233411"/>
    <lineage>
        <taxon>Bacteria</taxon>
        <taxon>Pseudomonadati</taxon>
        <taxon>Pseudomonadota</taxon>
        <taxon>Betaproteobacteria</taxon>
        <taxon>Burkholderiales</taxon>
        <taxon>Sphaerotilaceae</taxon>
        <taxon>Ideonella</taxon>
    </lineage>
</organism>
<accession>A0ABS5E2Q8</accession>
<dbReference type="InterPro" id="IPR021848">
    <property type="entry name" value="HODM_asu-like"/>
</dbReference>
<sequence length="324" mass="35951">MSAASPAMGHFDFHHALTTPFRMQPGLRKLAAGAPQLTPLRPGARHLREKQAVLAHWPTQALLQSPGFDATPALWALALQAQQEHPEAFEVSEDAWHARHLGWRVDAQGQVLQTRALWPDAGPCLQALAPAWRQAALLCLAFAEDFAILDAASQRVHWLAICLPSHWAPEQKIGLSFAELHAPVADNQFLTSASAHLVRLVTSAQRWERFVWTITSQPRLHAHPRRMDAERWPASLQGDSLVDSAWWRTERQTFIPLVERGQAVFTIHTEVTPLRQALPTPEHAALVHDSLASMSPAVLAYRELSAVHAPLLAWLAQQAQGARP</sequence>
<dbReference type="Proteomes" id="UP000672097">
    <property type="component" value="Unassembled WGS sequence"/>
</dbReference>
<proteinExistence type="predicted"/>